<dbReference type="EMBL" id="CAJVQC010035279">
    <property type="protein sequence ID" value="CAG8758592.1"/>
    <property type="molecule type" value="Genomic_DNA"/>
</dbReference>
<organism evidence="1 2">
    <name type="scientific">Racocetra persica</name>
    <dbReference type="NCBI Taxonomy" id="160502"/>
    <lineage>
        <taxon>Eukaryota</taxon>
        <taxon>Fungi</taxon>
        <taxon>Fungi incertae sedis</taxon>
        <taxon>Mucoromycota</taxon>
        <taxon>Glomeromycotina</taxon>
        <taxon>Glomeromycetes</taxon>
        <taxon>Diversisporales</taxon>
        <taxon>Gigasporaceae</taxon>
        <taxon>Racocetra</taxon>
    </lineage>
</organism>
<reference evidence="1" key="1">
    <citation type="submission" date="2021-06" db="EMBL/GenBank/DDBJ databases">
        <authorList>
            <person name="Kallberg Y."/>
            <person name="Tangrot J."/>
            <person name="Rosling A."/>
        </authorList>
    </citation>
    <scope>NUCLEOTIDE SEQUENCE</scope>
    <source>
        <strain evidence="1">MA461A</strain>
    </source>
</reference>
<feature type="non-terminal residue" evidence="1">
    <location>
        <position position="1"/>
    </location>
</feature>
<keyword evidence="2" id="KW-1185">Reference proteome</keyword>
<name>A0ACA9QMI6_9GLOM</name>
<comment type="caution">
    <text evidence="1">The sequence shown here is derived from an EMBL/GenBank/DDBJ whole genome shotgun (WGS) entry which is preliminary data.</text>
</comment>
<protein>
    <submittedName>
        <fullName evidence="1">27019_t:CDS:1</fullName>
    </submittedName>
</protein>
<dbReference type="Proteomes" id="UP000789920">
    <property type="component" value="Unassembled WGS sequence"/>
</dbReference>
<feature type="non-terminal residue" evidence="1">
    <location>
        <position position="57"/>
    </location>
</feature>
<evidence type="ECO:0000313" key="2">
    <source>
        <dbReference type="Proteomes" id="UP000789920"/>
    </source>
</evidence>
<accession>A0ACA9QMI6</accession>
<gene>
    <name evidence="1" type="ORF">RPERSI_LOCUS14971</name>
</gene>
<evidence type="ECO:0000313" key="1">
    <source>
        <dbReference type="EMBL" id="CAG8758592.1"/>
    </source>
</evidence>
<sequence>AYCILINCDPAQIKALCVVFPEKKTRLLECKLVADEKRSLENELFEDLKYLMRIDEI</sequence>
<proteinExistence type="predicted"/>